<organism evidence="2 4">
    <name type="scientific">Phenylobacterium glaciei</name>
    <dbReference type="NCBI Taxonomy" id="2803784"/>
    <lineage>
        <taxon>Bacteria</taxon>
        <taxon>Pseudomonadati</taxon>
        <taxon>Pseudomonadota</taxon>
        <taxon>Alphaproteobacteria</taxon>
        <taxon>Caulobacterales</taxon>
        <taxon>Caulobacteraceae</taxon>
        <taxon>Phenylobacterium</taxon>
    </lineage>
</organism>
<proteinExistence type="predicted"/>
<dbReference type="EMBL" id="CP068570">
    <property type="protein sequence ID" value="QQZ50710.1"/>
    <property type="molecule type" value="Genomic_DNA"/>
</dbReference>
<sequence>MLNLTLIRQCFRQYGLVWLGAFALVLAAALIAWKLAKMDYIPAADLLLTGAFPVLGLILVGFVIYALALKQSPLTKAVLIVFAMVLALPLLWAPVLGVIAGAWVAHVSIEYSSVYAAFRITVGKLLYVVTEQVFGSPLVDAAWKAMQGFAALVGFISAVVHSWRVVQRLSDSPVAH</sequence>
<reference evidence="2" key="2">
    <citation type="submission" date="2021-04" db="EMBL/GenBank/DDBJ databases">
        <title>Draft genome assembly of strain Phenylobacterium sp. 20VBR1 using MiniION and Illumina platforms.</title>
        <authorList>
            <person name="Thomas F.A."/>
            <person name="Krishnan K.P."/>
            <person name="Sinha R.K."/>
        </authorList>
    </citation>
    <scope>NUCLEOTIDE SEQUENCE</scope>
    <source>
        <strain evidence="2">20VBR1</strain>
    </source>
</reference>
<evidence type="ECO:0000313" key="2">
    <source>
        <dbReference type="EMBL" id="MBR7618213.1"/>
    </source>
</evidence>
<dbReference type="AlphaFoldDB" id="A0A941HV14"/>
<evidence type="ECO:0000256" key="1">
    <source>
        <dbReference type="SAM" id="Phobius"/>
    </source>
</evidence>
<gene>
    <name evidence="2" type="ORF">JKL49_02330</name>
    <name evidence="3" type="ORF">JKL49_04675</name>
</gene>
<evidence type="ECO:0000313" key="4">
    <source>
        <dbReference type="Proteomes" id="UP000622580"/>
    </source>
</evidence>
<feature type="transmembrane region" description="Helical" evidence="1">
    <location>
        <begin position="16"/>
        <end position="35"/>
    </location>
</feature>
<dbReference type="Proteomes" id="UP000622580">
    <property type="component" value="Unassembled WGS sequence"/>
</dbReference>
<dbReference type="EMBL" id="JAGSGD010000001">
    <property type="protein sequence ID" value="MBR7618213.1"/>
    <property type="molecule type" value="Genomic_DNA"/>
</dbReference>
<name>A0A941HV14_9CAUL</name>
<keyword evidence="1" id="KW-1133">Transmembrane helix</keyword>
<accession>A0A941HV14</accession>
<feature type="transmembrane region" description="Helical" evidence="1">
    <location>
        <begin position="141"/>
        <end position="160"/>
    </location>
</feature>
<reference evidence="3" key="1">
    <citation type="submission" date="2021-01" db="EMBL/GenBank/DDBJ databases">
        <title>Genome sequence of Phenylobacterium sp. 20VBR1 isolated from a valley glaceir, Ny-Alesund, Svalbard.</title>
        <authorList>
            <person name="Thomas F.A."/>
            <person name="Krishnan K.P."/>
            <person name="Sinha R.K."/>
        </authorList>
    </citation>
    <scope>NUCLEOTIDE SEQUENCE</scope>
    <source>
        <strain evidence="3">20VBR1</strain>
    </source>
</reference>
<feature type="transmembrane region" description="Helical" evidence="1">
    <location>
        <begin position="79"/>
        <end position="105"/>
    </location>
</feature>
<protein>
    <submittedName>
        <fullName evidence="2">Uncharacterized protein</fullName>
    </submittedName>
</protein>
<feature type="transmembrane region" description="Helical" evidence="1">
    <location>
        <begin position="47"/>
        <end position="67"/>
    </location>
</feature>
<keyword evidence="1" id="KW-0812">Transmembrane</keyword>
<keyword evidence="1" id="KW-0472">Membrane</keyword>
<dbReference type="RefSeq" id="WP_215338069.1">
    <property type="nucleotide sequence ID" value="NZ_JAGSGD010000001.1"/>
</dbReference>
<keyword evidence="4" id="KW-1185">Reference proteome</keyword>
<evidence type="ECO:0000313" key="3">
    <source>
        <dbReference type="EMBL" id="QQZ50710.1"/>
    </source>
</evidence>